<dbReference type="Pfam" id="PF01569">
    <property type="entry name" value="PAP2"/>
    <property type="match status" value="1"/>
</dbReference>
<evidence type="ECO:0000259" key="2">
    <source>
        <dbReference type="Pfam" id="PF01569"/>
    </source>
</evidence>
<dbReference type="EMBL" id="RIZI01000075">
    <property type="protein sequence ID" value="RNF73851.1"/>
    <property type="molecule type" value="Genomic_DNA"/>
</dbReference>
<feature type="transmembrane region" description="Helical" evidence="1">
    <location>
        <begin position="63"/>
        <end position="82"/>
    </location>
</feature>
<feature type="transmembrane region" description="Helical" evidence="1">
    <location>
        <begin position="170"/>
        <end position="188"/>
    </location>
</feature>
<comment type="caution">
    <text evidence="3">The sequence shown here is derived from an EMBL/GenBank/DDBJ whole genome shotgun (WGS) entry which is preliminary data.</text>
</comment>
<accession>A0A3M8RZJ2</accession>
<evidence type="ECO:0000256" key="1">
    <source>
        <dbReference type="SAM" id="Phobius"/>
    </source>
</evidence>
<dbReference type="SUPFAM" id="SSF48317">
    <property type="entry name" value="Acid phosphatase/Vanadium-dependent haloperoxidase"/>
    <property type="match status" value="1"/>
</dbReference>
<feature type="transmembrane region" description="Helical" evidence="1">
    <location>
        <begin position="194"/>
        <end position="213"/>
    </location>
</feature>
<organism evidence="3">
    <name type="scientific">Acidithiobacillus sulfuriphilus</name>
    <dbReference type="NCBI Taxonomy" id="1867749"/>
    <lineage>
        <taxon>Bacteria</taxon>
        <taxon>Pseudomonadati</taxon>
        <taxon>Pseudomonadota</taxon>
        <taxon>Acidithiobacillia</taxon>
        <taxon>Acidithiobacillales</taxon>
        <taxon>Acidithiobacillaceae</taxon>
        <taxon>Acidithiobacillus</taxon>
    </lineage>
</organism>
<gene>
    <name evidence="3" type="ORF">EC580_00965</name>
</gene>
<feature type="transmembrane region" description="Helical" evidence="1">
    <location>
        <begin position="145"/>
        <end position="163"/>
    </location>
</feature>
<dbReference type="OrthoDB" id="5801498at2"/>
<reference evidence="3" key="1">
    <citation type="submission" date="2018-10" db="EMBL/GenBank/DDBJ databases">
        <title>Acidithiobacillus sulfuriphilus sp. nov.: an extremely acidophilic sulfur-oxidizing chemolithotroph isolated from a neutral pH environment.</title>
        <authorList>
            <person name="Falagan C."/>
            <person name="Moya-Beltran A."/>
            <person name="Quatrini R."/>
            <person name="Johnson D.B."/>
        </authorList>
    </citation>
    <scope>NUCLEOTIDE SEQUENCE [LARGE SCALE GENOMIC DNA]</scope>
    <source>
        <strain evidence="3">CJ-2</strain>
    </source>
</reference>
<keyword evidence="1" id="KW-0472">Membrane</keyword>
<feature type="domain" description="Phosphatidic acid phosphatase type 2/haloperoxidase" evidence="2">
    <location>
        <begin position="134"/>
        <end position="213"/>
    </location>
</feature>
<dbReference type="RefSeq" id="WP_123101377.1">
    <property type="nucleotide sequence ID" value="NZ_CP127527.1"/>
</dbReference>
<name>A0A3M8RZJ2_9PROT</name>
<dbReference type="Gene3D" id="1.20.144.10">
    <property type="entry name" value="Phosphatidic acid phosphatase type 2/haloperoxidase"/>
    <property type="match status" value="1"/>
</dbReference>
<keyword evidence="1" id="KW-0812">Transmembrane</keyword>
<evidence type="ECO:0000313" key="3">
    <source>
        <dbReference type="EMBL" id="RNF73851.1"/>
    </source>
</evidence>
<dbReference type="InterPro" id="IPR000326">
    <property type="entry name" value="PAP2/HPO"/>
</dbReference>
<sequence>MNENDQQAPWYRQAVAVIPRHAYLKSIGTTIFISIFFVAYSYLLKDPAYPPTVMPRTLLDHLIGFQPLALPIYISLWVYVSLPPALLATRRELHDYGMSIAGTCLAGLIIFYFWPTTVPAAHIDWAPYPDVDFLKSMDASGNACPSLHVATAVFSGIWLHYLVRRFGAPLWIIICNWAWCAGIAYSTLALRQHVVVDVLAGLVLGVLAAYLSLERSRSSDASFI</sequence>
<proteinExistence type="predicted"/>
<feature type="transmembrane region" description="Helical" evidence="1">
    <location>
        <begin position="94"/>
        <end position="114"/>
    </location>
</feature>
<dbReference type="AlphaFoldDB" id="A0A3M8RZJ2"/>
<keyword evidence="1" id="KW-1133">Transmembrane helix</keyword>
<dbReference type="InterPro" id="IPR036938">
    <property type="entry name" value="PAP2/HPO_sf"/>
</dbReference>
<feature type="transmembrane region" description="Helical" evidence="1">
    <location>
        <begin position="22"/>
        <end position="43"/>
    </location>
</feature>
<protein>
    <submittedName>
        <fullName evidence="3">Phosphatase PAP2 family protein</fullName>
    </submittedName>
</protein>